<dbReference type="InterPro" id="IPR002110">
    <property type="entry name" value="Ankyrin_rpt"/>
</dbReference>
<evidence type="ECO:0000313" key="3">
    <source>
        <dbReference type="Proteomes" id="UP001178507"/>
    </source>
</evidence>
<dbReference type="EMBL" id="CAUJNA010003522">
    <property type="protein sequence ID" value="CAJ1404057.1"/>
    <property type="molecule type" value="Genomic_DNA"/>
</dbReference>
<dbReference type="SUPFAM" id="SSF48403">
    <property type="entry name" value="Ankyrin repeat"/>
    <property type="match status" value="1"/>
</dbReference>
<dbReference type="Gene3D" id="1.25.40.20">
    <property type="entry name" value="Ankyrin repeat-containing domain"/>
    <property type="match status" value="1"/>
</dbReference>
<gene>
    <name evidence="2" type="ORF">EVOR1521_LOCUS26591</name>
</gene>
<feature type="repeat" description="ANK" evidence="1">
    <location>
        <begin position="42"/>
        <end position="74"/>
    </location>
</feature>
<reference evidence="2" key="1">
    <citation type="submission" date="2023-08" db="EMBL/GenBank/DDBJ databases">
        <authorList>
            <person name="Chen Y."/>
            <person name="Shah S."/>
            <person name="Dougan E. K."/>
            <person name="Thang M."/>
            <person name="Chan C."/>
        </authorList>
    </citation>
    <scope>NUCLEOTIDE SEQUENCE</scope>
</reference>
<protein>
    <submittedName>
        <fullName evidence="2">Uncharacterized protein</fullName>
    </submittedName>
</protein>
<dbReference type="Pfam" id="PF12796">
    <property type="entry name" value="Ank_2"/>
    <property type="match status" value="1"/>
</dbReference>
<dbReference type="InterPro" id="IPR036770">
    <property type="entry name" value="Ankyrin_rpt-contain_sf"/>
</dbReference>
<dbReference type="SMART" id="SM00248">
    <property type="entry name" value="ANK"/>
    <property type="match status" value="2"/>
</dbReference>
<dbReference type="AlphaFoldDB" id="A0AA36JD58"/>
<organism evidence="2 3">
    <name type="scientific">Effrenium voratum</name>
    <dbReference type="NCBI Taxonomy" id="2562239"/>
    <lineage>
        <taxon>Eukaryota</taxon>
        <taxon>Sar</taxon>
        <taxon>Alveolata</taxon>
        <taxon>Dinophyceae</taxon>
        <taxon>Suessiales</taxon>
        <taxon>Symbiodiniaceae</taxon>
        <taxon>Effrenium</taxon>
    </lineage>
</organism>
<sequence>MVTDAQRSGLHLAAESGAAEACDLLLEMAEDAAALLNCQDWEGATAAHMAVRGGHAEVCRRLAEQRADLQVPPAQSVFDVRFHVHALEG</sequence>
<keyword evidence="1" id="KW-0040">ANK repeat</keyword>
<dbReference type="PROSITE" id="PS50297">
    <property type="entry name" value="ANK_REP_REGION"/>
    <property type="match status" value="1"/>
</dbReference>
<comment type="caution">
    <text evidence="2">The sequence shown here is derived from an EMBL/GenBank/DDBJ whole genome shotgun (WGS) entry which is preliminary data.</text>
</comment>
<name>A0AA36JD58_9DINO</name>
<keyword evidence="3" id="KW-1185">Reference proteome</keyword>
<accession>A0AA36JD58</accession>
<dbReference type="Proteomes" id="UP001178507">
    <property type="component" value="Unassembled WGS sequence"/>
</dbReference>
<evidence type="ECO:0000256" key="1">
    <source>
        <dbReference type="PROSITE-ProRule" id="PRU00023"/>
    </source>
</evidence>
<dbReference type="PROSITE" id="PS50088">
    <property type="entry name" value="ANK_REPEAT"/>
    <property type="match status" value="1"/>
</dbReference>
<evidence type="ECO:0000313" key="2">
    <source>
        <dbReference type="EMBL" id="CAJ1404057.1"/>
    </source>
</evidence>
<proteinExistence type="predicted"/>